<evidence type="ECO:0000256" key="1">
    <source>
        <dbReference type="SAM" id="MobiDB-lite"/>
    </source>
</evidence>
<name>A0A819KSA1_9BILA</name>
<dbReference type="EMBL" id="CAJNOO010002150">
    <property type="protein sequence ID" value="CAF1240957.1"/>
    <property type="molecule type" value="Genomic_DNA"/>
</dbReference>
<evidence type="ECO:0000313" key="2">
    <source>
        <dbReference type="EMBL" id="CAF1240957.1"/>
    </source>
</evidence>
<proteinExistence type="predicted"/>
<evidence type="ECO:0000313" key="4">
    <source>
        <dbReference type="Proteomes" id="UP000663823"/>
    </source>
</evidence>
<dbReference type="AlphaFoldDB" id="A0A819KSA1"/>
<feature type="region of interest" description="Disordered" evidence="1">
    <location>
        <begin position="81"/>
        <end position="110"/>
    </location>
</feature>
<comment type="caution">
    <text evidence="3">The sequence shown here is derived from an EMBL/GenBank/DDBJ whole genome shotgun (WGS) entry which is preliminary data.</text>
</comment>
<reference evidence="3" key="1">
    <citation type="submission" date="2021-02" db="EMBL/GenBank/DDBJ databases">
        <authorList>
            <person name="Nowell W R."/>
        </authorList>
    </citation>
    <scope>NUCLEOTIDE SEQUENCE</scope>
</reference>
<accession>A0A819KSA1</accession>
<organism evidence="3 4">
    <name type="scientific">Rotaria sordida</name>
    <dbReference type="NCBI Taxonomy" id="392033"/>
    <lineage>
        <taxon>Eukaryota</taxon>
        <taxon>Metazoa</taxon>
        <taxon>Spiralia</taxon>
        <taxon>Gnathifera</taxon>
        <taxon>Rotifera</taxon>
        <taxon>Eurotatoria</taxon>
        <taxon>Bdelloidea</taxon>
        <taxon>Philodinida</taxon>
        <taxon>Philodinidae</taxon>
        <taxon>Rotaria</taxon>
    </lineage>
</organism>
<dbReference type="EMBL" id="CAJOAX010005602">
    <property type="protein sequence ID" value="CAF3954001.1"/>
    <property type="molecule type" value="Genomic_DNA"/>
</dbReference>
<feature type="compositionally biased region" description="Pro residues" evidence="1">
    <location>
        <begin position="28"/>
        <end position="38"/>
    </location>
</feature>
<sequence length="110" mass="11902">MHTRYIPDNPERWPSRAGIPSWTQNPTWLPPASVPPVAPIAQPHSSGGNILLIPNSWANTITPMPNVPGYPAGYTPFLVPAQPPVPPPPPPQYFPYSGGAPGDFGQNYLR</sequence>
<protein>
    <submittedName>
        <fullName evidence="3">Uncharacterized protein</fullName>
    </submittedName>
</protein>
<dbReference type="Proteomes" id="UP000663882">
    <property type="component" value="Unassembled WGS sequence"/>
</dbReference>
<evidence type="ECO:0000313" key="3">
    <source>
        <dbReference type="EMBL" id="CAF3954001.1"/>
    </source>
</evidence>
<dbReference type="Proteomes" id="UP000663823">
    <property type="component" value="Unassembled WGS sequence"/>
</dbReference>
<feature type="region of interest" description="Disordered" evidence="1">
    <location>
        <begin position="1"/>
        <end position="41"/>
    </location>
</feature>
<feature type="compositionally biased region" description="Pro residues" evidence="1">
    <location>
        <begin position="81"/>
        <end position="93"/>
    </location>
</feature>
<gene>
    <name evidence="3" type="ORF">OTI717_LOCUS26536</name>
    <name evidence="2" type="ORF">RFH988_LOCUS26666</name>
</gene>